<name>A0ACC0W7M7_9STRA</name>
<gene>
    <name evidence="1" type="ORF">PsorP6_007583</name>
</gene>
<keyword evidence="2" id="KW-1185">Reference proteome</keyword>
<comment type="caution">
    <text evidence="1">The sequence shown here is derived from an EMBL/GenBank/DDBJ whole genome shotgun (WGS) entry which is preliminary data.</text>
</comment>
<evidence type="ECO:0000313" key="2">
    <source>
        <dbReference type="Proteomes" id="UP001163321"/>
    </source>
</evidence>
<sequence>MPKAGLHAGSRSDYDKDVDVDKLIERNHCHIDYYKLEDCLVHFDRDWRKCQEQVKKLKLCNDRAKRQRDEAGNWKNQ</sequence>
<accession>A0ACC0W7M7</accession>
<dbReference type="EMBL" id="CM047582">
    <property type="protein sequence ID" value="KAI9914442.1"/>
    <property type="molecule type" value="Genomic_DNA"/>
</dbReference>
<dbReference type="Proteomes" id="UP001163321">
    <property type="component" value="Chromosome 3"/>
</dbReference>
<evidence type="ECO:0000313" key="1">
    <source>
        <dbReference type="EMBL" id="KAI9914442.1"/>
    </source>
</evidence>
<organism evidence="1 2">
    <name type="scientific">Peronosclerospora sorghi</name>
    <dbReference type="NCBI Taxonomy" id="230839"/>
    <lineage>
        <taxon>Eukaryota</taxon>
        <taxon>Sar</taxon>
        <taxon>Stramenopiles</taxon>
        <taxon>Oomycota</taxon>
        <taxon>Peronosporomycetes</taxon>
        <taxon>Peronosporales</taxon>
        <taxon>Peronosporaceae</taxon>
        <taxon>Peronosclerospora</taxon>
    </lineage>
</organism>
<proteinExistence type="predicted"/>
<protein>
    <submittedName>
        <fullName evidence="1">Uncharacterized protein</fullName>
    </submittedName>
</protein>
<reference evidence="1 2" key="1">
    <citation type="journal article" date="2022" name="bioRxiv">
        <title>The genome of the oomycete Peronosclerospora sorghi, a cosmopolitan pathogen of maize and sorghum, is inflated with dispersed pseudogenes.</title>
        <authorList>
            <person name="Fletcher K."/>
            <person name="Martin F."/>
            <person name="Isakeit T."/>
            <person name="Cavanaugh K."/>
            <person name="Magill C."/>
            <person name="Michelmore R."/>
        </authorList>
    </citation>
    <scope>NUCLEOTIDE SEQUENCE [LARGE SCALE GENOMIC DNA]</scope>
    <source>
        <strain evidence="1">P6</strain>
    </source>
</reference>